<gene>
    <name evidence="1" type="ORF">HPBE_LOCUS9123</name>
</gene>
<accession>A0A183FNM9</accession>
<evidence type="ECO:0000313" key="1">
    <source>
        <dbReference type="EMBL" id="VDO79315.1"/>
    </source>
</evidence>
<dbReference type="Proteomes" id="UP000050761">
    <property type="component" value="Unassembled WGS sequence"/>
</dbReference>
<reference evidence="1 2" key="1">
    <citation type="submission" date="2018-11" db="EMBL/GenBank/DDBJ databases">
        <authorList>
            <consortium name="Pathogen Informatics"/>
        </authorList>
    </citation>
    <scope>NUCLEOTIDE SEQUENCE [LARGE SCALE GENOMIC DNA]</scope>
</reference>
<evidence type="ECO:0000313" key="2">
    <source>
        <dbReference type="Proteomes" id="UP000050761"/>
    </source>
</evidence>
<dbReference type="WBParaSite" id="HPBE_0000912201-mRNA-1">
    <property type="protein sequence ID" value="HPBE_0000912201-mRNA-1"/>
    <property type="gene ID" value="HPBE_0000912201"/>
</dbReference>
<organism evidence="2 3">
    <name type="scientific">Heligmosomoides polygyrus</name>
    <name type="common">Parasitic roundworm</name>
    <dbReference type="NCBI Taxonomy" id="6339"/>
    <lineage>
        <taxon>Eukaryota</taxon>
        <taxon>Metazoa</taxon>
        <taxon>Ecdysozoa</taxon>
        <taxon>Nematoda</taxon>
        <taxon>Chromadorea</taxon>
        <taxon>Rhabditida</taxon>
        <taxon>Rhabditina</taxon>
        <taxon>Rhabditomorpha</taxon>
        <taxon>Strongyloidea</taxon>
        <taxon>Heligmosomidae</taxon>
        <taxon>Heligmosomoides</taxon>
    </lineage>
</organism>
<accession>A0A3P8C3G6</accession>
<protein>
    <submittedName>
        <fullName evidence="1 3">Uncharacterized protein</fullName>
    </submittedName>
</protein>
<name>A0A183FNM9_HELPZ</name>
<sequence>MKQILYLLHHGALAHGAITGAQDIDRTSQRGRRRSIFKLATSPETSPTSSTRDEVDYVNAAIGEVCAELTRYLSALERRLEAVKTDLRDRLTSFTGRQVAQTIGGILKAEKDEAASIELKKRRRQDKVARARRSRD</sequence>
<evidence type="ECO:0000313" key="3">
    <source>
        <dbReference type="WBParaSite" id="HPBE_0000912201-mRNA-1"/>
    </source>
</evidence>
<keyword evidence="2" id="KW-1185">Reference proteome</keyword>
<reference evidence="3" key="2">
    <citation type="submission" date="2019-09" db="UniProtKB">
        <authorList>
            <consortium name="WormBaseParasite"/>
        </authorList>
    </citation>
    <scope>IDENTIFICATION</scope>
</reference>
<proteinExistence type="predicted"/>
<dbReference type="EMBL" id="UZAH01026351">
    <property type="protein sequence ID" value="VDO79315.1"/>
    <property type="molecule type" value="Genomic_DNA"/>
</dbReference>
<dbReference type="AlphaFoldDB" id="A0A183FNM9"/>